<protein>
    <submittedName>
        <fullName evidence="1">Relaxase/mobilization nuclease-like protein</fullName>
    </submittedName>
</protein>
<gene>
    <name evidence="1" type="ORF">DES31_0270</name>
</gene>
<evidence type="ECO:0000313" key="2">
    <source>
        <dbReference type="Proteomes" id="UP000280099"/>
    </source>
</evidence>
<reference evidence="1 2" key="1">
    <citation type="submission" date="2018-10" db="EMBL/GenBank/DDBJ databases">
        <title>Genomic Encyclopedia of Type Strains, Phase IV (KMG-IV): sequencing the most valuable type-strain genomes for metagenomic binning, comparative biology and taxonomic classification.</title>
        <authorList>
            <person name="Goeker M."/>
        </authorList>
    </citation>
    <scope>NUCLEOTIDE SEQUENCE [LARGE SCALE GENOMIC DNA]</scope>
    <source>
        <strain evidence="1 2">DSM 23800</strain>
    </source>
</reference>
<evidence type="ECO:0000313" key="1">
    <source>
        <dbReference type="EMBL" id="RKR76959.1"/>
    </source>
</evidence>
<dbReference type="RefSeq" id="WP_121121237.1">
    <property type="nucleotide sequence ID" value="NZ_CP016604.1"/>
</dbReference>
<proteinExistence type="predicted"/>
<accession>A0A420XI75</accession>
<dbReference type="AlphaFoldDB" id="A0A420XI75"/>
<sequence length="456" mass="53530">MLIKIFKNKGKGSAKASIDYLLGKERNRELATILKGNPELSLEVAQSLTFANKYTVGCLSFEEDNLPHQSKLELMEKFENMVFAGLHNEQFNISWIEHRDKGRLELNFFIPNVELISGKRYQPYFHKSDKNLFDSWIQLQNAHYKLSDPHDPRKKQLCKFEFSSDMKQSQIKEDLTNLIANGITEQQISSREDIIELLEQSGFKIERTTEKSISISHPALKKNIRLSGAIYEHREFDGKFAEEFKRETALYQSRTGERVKQAQKVFEQLLQRRVKFNQKKYRKIESLVNSPSFDYQHSLLSSTDCTHSDTTLSKQQNRFHSSEITTIRNDVQPTTTQRSFEIKPIRERENYSIKNPTRTRENIPKPKWKLYFRDLQGLGIAHAKRIQRCIKRLLSTTRDRLEQIIDRKRSIQITEFRITQSKRTINTAQQRITESELTIKSAIKQQKLKPAFKIII</sequence>
<comment type="caution">
    <text evidence="1">The sequence shown here is derived from an EMBL/GenBank/DDBJ whole genome shotgun (WGS) entry which is preliminary data.</text>
</comment>
<name>A0A420XI75_9PAST</name>
<dbReference type="Proteomes" id="UP000280099">
    <property type="component" value="Unassembled WGS sequence"/>
</dbReference>
<organism evidence="1 2">
    <name type="scientific">Otariodibacter oris</name>
    <dbReference type="NCBI Taxonomy" id="1032623"/>
    <lineage>
        <taxon>Bacteria</taxon>
        <taxon>Pseudomonadati</taxon>
        <taxon>Pseudomonadota</taxon>
        <taxon>Gammaproteobacteria</taxon>
        <taxon>Pasteurellales</taxon>
        <taxon>Pasteurellaceae</taxon>
        <taxon>Otariodibacter</taxon>
    </lineage>
</organism>
<dbReference type="EMBL" id="RBJC01000004">
    <property type="protein sequence ID" value="RKR76959.1"/>
    <property type="molecule type" value="Genomic_DNA"/>
</dbReference>
<keyword evidence="2" id="KW-1185">Reference proteome</keyword>
<dbReference type="OrthoDB" id="5351104at2"/>